<accession>A0A366XDR3</accession>
<evidence type="ECO:0000313" key="2">
    <source>
        <dbReference type="EMBL" id="RBW61982.1"/>
    </source>
</evidence>
<dbReference type="AlphaFoldDB" id="A0A366XDR3"/>
<dbReference type="EMBL" id="QOCE01000004">
    <property type="protein sequence ID" value="RBW61982.1"/>
    <property type="molecule type" value="Genomic_DNA"/>
</dbReference>
<comment type="caution">
    <text evidence="2">The sequence shown here is derived from an EMBL/GenBank/DDBJ whole genome shotgun (WGS) entry which is preliminary data.</text>
</comment>
<proteinExistence type="predicted"/>
<organism evidence="2 3">
    <name type="scientific">Phaeobacter gallaeciensis</name>
    <dbReference type="NCBI Taxonomy" id="60890"/>
    <lineage>
        <taxon>Bacteria</taxon>
        <taxon>Pseudomonadati</taxon>
        <taxon>Pseudomonadota</taxon>
        <taxon>Alphaproteobacteria</taxon>
        <taxon>Rhodobacterales</taxon>
        <taxon>Roseobacteraceae</taxon>
        <taxon>Phaeobacter</taxon>
    </lineage>
</organism>
<name>A0A366XDR3_9RHOB</name>
<protein>
    <recommendedName>
        <fullName evidence="1">YjiS-like domain-containing protein</fullName>
    </recommendedName>
</protein>
<gene>
    <name evidence="2" type="ORF">DS909_01555</name>
</gene>
<reference evidence="2 3" key="1">
    <citation type="submission" date="2018-07" db="EMBL/GenBank/DDBJ databases">
        <title>Modular assembly of carbohydrate-degrading microbial communities in the ocean.</title>
        <authorList>
            <person name="Enke T.N."/>
            <person name="Datta M.S."/>
            <person name="Schwartzman J.A."/>
            <person name="Cermak N."/>
            <person name="Schmitz D.A."/>
            <person name="Barrere J."/>
            <person name="Cordero O.X."/>
        </authorList>
    </citation>
    <scope>NUCLEOTIDE SEQUENCE [LARGE SCALE GENOMIC DNA]</scope>
    <source>
        <strain evidence="2 3">C3M10</strain>
    </source>
</reference>
<sequence>MTRAISAHDLSLLSASPRLPLVATLAVRFAYAVTEWDTRQRTRKQMKNLDNHLLEDIGVSRLEADRERALRFWQL</sequence>
<dbReference type="OrthoDB" id="8005167at2"/>
<dbReference type="RefSeq" id="WP_113821685.1">
    <property type="nucleotide sequence ID" value="NZ_QOCE01000004.1"/>
</dbReference>
<dbReference type="InterPro" id="IPR009506">
    <property type="entry name" value="YjiS-like"/>
</dbReference>
<evidence type="ECO:0000259" key="1">
    <source>
        <dbReference type="Pfam" id="PF06568"/>
    </source>
</evidence>
<dbReference type="Pfam" id="PF06568">
    <property type="entry name" value="YjiS-like"/>
    <property type="match status" value="1"/>
</dbReference>
<feature type="domain" description="YjiS-like" evidence="1">
    <location>
        <begin position="32"/>
        <end position="64"/>
    </location>
</feature>
<dbReference type="Proteomes" id="UP000252706">
    <property type="component" value="Unassembled WGS sequence"/>
</dbReference>
<evidence type="ECO:0000313" key="3">
    <source>
        <dbReference type="Proteomes" id="UP000252706"/>
    </source>
</evidence>